<feature type="domain" description="Histidine kinase" evidence="13">
    <location>
        <begin position="562"/>
        <end position="783"/>
    </location>
</feature>
<evidence type="ECO:0000256" key="6">
    <source>
        <dbReference type="ARBA" id="ARBA00022777"/>
    </source>
</evidence>
<keyword evidence="12" id="KW-0812">Transmembrane</keyword>
<feature type="modified residue" description="4-aspartylphosphate" evidence="11">
    <location>
        <position position="858"/>
    </location>
</feature>
<dbReference type="SUPFAM" id="SSF47384">
    <property type="entry name" value="Homodimeric domain of signal transducing histidine kinase"/>
    <property type="match status" value="1"/>
</dbReference>
<feature type="transmembrane region" description="Helical" evidence="12">
    <location>
        <begin position="71"/>
        <end position="87"/>
    </location>
</feature>
<feature type="transmembrane region" description="Helical" evidence="12">
    <location>
        <begin position="47"/>
        <end position="65"/>
    </location>
</feature>
<dbReference type="InterPro" id="IPR003594">
    <property type="entry name" value="HATPase_dom"/>
</dbReference>
<evidence type="ECO:0000259" key="14">
    <source>
        <dbReference type="PROSITE" id="PS50110"/>
    </source>
</evidence>
<dbReference type="CDD" id="cd00082">
    <property type="entry name" value="HisKA"/>
    <property type="match status" value="1"/>
</dbReference>
<feature type="domain" description="PAS" evidence="15">
    <location>
        <begin position="431"/>
        <end position="490"/>
    </location>
</feature>
<evidence type="ECO:0000256" key="1">
    <source>
        <dbReference type="ARBA" id="ARBA00000085"/>
    </source>
</evidence>
<evidence type="ECO:0000256" key="10">
    <source>
        <dbReference type="ARBA" id="ARBA00068150"/>
    </source>
</evidence>
<keyword evidence="12" id="KW-1133">Transmembrane helix</keyword>
<dbReference type="SMART" id="SM00388">
    <property type="entry name" value="HisKA"/>
    <property type="match status" value="1"/>
</dbReference>
<sequence>MVAYVAVTWFMLQLGLTVMAPFMLSASILSALGITLCLFQLYGSARFVFLAGVTLFWSSLVTSLLDSDSRFLLIAALLPLPFFIFTTSEKQMRLASMGLLVAVSALSERFLALGSSESSWHVFAELPWQELLHSERMTAASQGLTMIILASLIYILIHRIERSRESLRLHEDKLKAIVTSLNDVVFEINEHHQIVNVWTGNESNLPLARHVYENAEVKKYLPGAIYTQFSEAATLALATESEQRFEYCSPSNGVWYEARVKKLLSNVPADQRVVISLRNINDQLNTRKRLATQNLFVEKHWDAVVYTDTKGVVQFANEATYRGYGLRQNSLGSNSIAVLLGEKKYLIDLIVSDLQKRDRWQGETSIKRPDGELVRVGLTVQVLDDQETGARSLAWCLRDITEHKNAERALRLSEKRFKSMTVNAPGIIFEWVSSRDGTYWGFNYISPRVEEMFGLSPEKCMADAGELIQYIHPADFEGFAANLTEVTQNLSGWNYVARLILPGNDVRWFRCIATPIDCDDRNVVFHCILMDITQEVLSQAELLHAKERAELATQEKSNFLSTMSHEIRTPLNAVIGLSHLLLEDAPTKAQVENLTTLKFSAESLLSLINDILDFSKIEAGKIDLEMIPTDLRRLVKSVLASLELQAEEKGIDLRCFLDPKLPMLVRTDPTRLSQILINLLSNAIKFTDRGYVQIVIKAGKSQGEKIDIEFRVKDTGIGIGPETQQSIFDFFNQADNSITRKYGGTGLGLAITKGLLDLFGSRMVVKSAIGQGAMFAFKLTLPLAKVSELEALPNQAEPESAEAVLRGCRVLLVEDNRVNVMVARKLLSKWGAEIDVADDGEAAIRMVQEQEYHIVLMDIQMPNMDGYEATRAIRQLGGKYKKLPILALTATVLEEVLQKTEAVGLNGVLSKPIRPGELKQQLSQYY</sequence>
<keyword evidence="12" id="KW-0472">Membrane</keyword>
<feature type="transmembrane region" description="Helical" evidence="12">
    <location>
        <begin position="20"/>
        <end position="42"/>
    </location>
</feature>
<dbReference type="Pfam" id="PF08447">
    <property type="entry name" value="PAS_3"/>
    <property type="match status" value="1"/>
</dbReference>
<evidence type="ECO:0000256" key="11">
    <source>
        <dbReference type="PROSITE-ProRule" id="PRU00169"/>
    </source>
</evidence>
<evidence type="ECO:0000259" key="16">
    <source>
        <dbReference type="PROSITE" id="PS50113"/>
    </source>
</evidence>
<keyword evidence="4" id="KW-0808">Transferase</keyword>
<evidence type="ECO:0000313" key="17">
    <source>
        <dbReference type="EMBL" id="ARU54178.1"/>
    </source>
</evidence>
<dbReference type="PROSITE" id="PS50110">
    <property type="entry name" value="RESPONSE_REGULATORY"/>
    <property type="match status" value="1"/>
</dbReference>
<dbReference type="PROSITE" id="PS50109">
    <property type="entry name" value="HIS_KIN"/>
    <property type="match status" value="1"/>
</dbReference>
<dbReference type="InterPro" id="IPR005467">
    <property type="entry name" value="His_kinase_dom"/>
</dbReference>
<evidence type="ECO:0000313" key="18">
    <source>
        <dbReference type="Proteomes" id="UP000196027"/>
    </source>
</evidence>
<dbReference type="NCBIfam" id="TIGR00229">
    <property type="entry name" value="sensory_box"/>
    <property type="match status" value="1"/>
</dbReference>
<dbReference type="InterPro" id="IPR036890">
    <property type="entry name" value="HATPase_C_sf"/>
</dbReference>
<dbReference type="SMART" id="SM00387">
    <property type="entry name" value="HATPase_c"/>
    <property type="match status" value="1"/>
</dbReference>
<keyword evidence="6 17" id="KW-0418">Kinase</keyword>
<keyword evidence="8" id="KW-0902">Two-component regulatory system</keyword>
<evidence type="ECO:0000259" key="15">
    <source>
        <dbReference type="PROSITE" id="PS50112"/>
    </source>
</evidence>
<evidence type="ECO:0000256" key="2">
    <source>
        <dbReference type="ARBA" id="ARBA00012438"/>
    </source>
</evidence>
<dbReference type="Pfam" id="PF02518">
    <property type="entry name" value="HATPase_c"/>
    <property type="match status" value="1"/>
</dbReference>
<dbReference type="SUPFAM" id="SSF55785">
    <property type="entry name" value="PYP-like sensor domain (PAS domain)"/>
    <property type="match status" value="2"/>
</dbReference>
<dbReference type="FunFam" id="1.10.287.130:FF:000002">
    <property type="entry name" value="Two-component osmosensing histidine kinase"/>
    <property type="match status" value="1"/>
</dbReference>
<protein>
    <recommendedName>
        <fullName evidence="10">Sensory/regulatory protein RpfC</fullName>
        <ecNumber evidence="2">2.7.13.3</ecNumber>
    </recommendedName>
</protein>
<dbReference type="PANTHER" id="PTHR45339:SF1">
    <property type="entry name" value="HYBRID SIGNAL TRANSDUCTION HISTIDINE KINASE J"/>
    <property type="match status" value="1"/>
</dbReference>
<dbReference type="PRINTS" id="PR00344">
    <property type="entry name" value="BCTRLSENSOR"/>
</dbReference>
<feature type="domain" description="PAC" evidence="16">
    <location>
        <begin position="360"/>
        <end position="412"/>
    </location>
</feature>
<dbReference type="PROSITE" id="PS50112">
    <property type="entry name" value="PAS"/>
    <property type="match status" value="1"/>
</dbReference>
<dbReference type="SUPFAM" id="SSF55874">
    <property type="entry name" value="ATPase domain of HSP90 chaperone/DNA topoisomerase II/histidine kinase"/>
    <property type="match status" value="1"/>
</dbReference>
<evidence type="ECO:0000259" key="13">
    <source>
        <dbReference type="PROSITE" id="PS50109"/>
    </source>
</evidence>
<dbReference type="CDD" id="cd17546">
    <property type="entry name" value="REC_hyHK_CKI1_RcsC-like"/>
    <property type="match status" value="1"/>
</dbReference>
<dbReference type="Gene3D" id="1.10.287.130">
    <property type="match status" value="1"/>
</dbReference>
<evidence type="ECO:0000256" key="4">
    <source>
        <dbReference type="ARBA" id="ARBA00022679"/>
    </source>
</evidence>
<dbReference type="AlphaFoldDB" id="A0A1Y0I142"/>
<dbReference type="KEGG" id="ome:OLMES_0069"/>
<dbReference type="SMART" id="SM00086">
    <property type="entry name" value="PAC"/>
    <property type="match status" value="2"/>
</dbReference>
<comment type="subunit">
    <text evidence="9">At low DSF concentrations, interacts with RpfF.</text>
</comment>
<evidence type="ECO:0000256" key="9">
    <source>
        <dbReference type="ARBA" id="ARBA00064003"/>
    </source>
</evidence>
<proteinExistence type="predicted"/>
<evidence type="ECO:0000256" key="3">
    <source>
        <dbReference type="ARBA" id="ARBA00022553"/>
    </source>
</evidence>
<dbReference type="SUPFAM" id="SSF52172">
    <property type="entry name" value="CheY-like"/>
    <property type="match status" value="1"/>
</dbReference>
<feature type="transmembrane region" description="Helical" evidence="12">
    <location>
        <begin position="139"/>
        <end position="157"/>
    </location>
</feature>
<dbReference type="InterPro" id="IPR013655">
    <property type="entry name" value="PAS_fold_3"/>
</dbReference>
<dbReference type="GO" id="GO:0000155">
    <property type="term" value="F:phosphorelay sensor kinase activity"/>
    <property type="evidence" value="ECO:0007669"/>
    <property type="project" value="InterPro"/>
</dbReference>
<keyword evidence="7" id="KW-0067">ATP-binding</keyword>
<name>A0A1Y0I142_9GAMM</name>
<dbReference type="EC" id="2.7.13.3" evidence="2"/>
<dbReference type="Gene3D" id="3.40.50.2300">
    <property type="match status" value="1"/>
</dbReference>
<dbReference type="Gene3D" id="3.30.565.10">
    <property type="entry name" value="Histidine kinase-like ATPase, C-terminal domain"/>
    <property type="match status" value="1"/>
</dbReference>
<dbReference type="EMBL" id="CP021425">
    <property type="protein sequence ID" value="ARU54178.1"/>
    <property type="molecule type" value="Genomic_DNA"/>
</dbReference>
<dbReference type="Gene3D" id="3.30.450.20">
    <property type="entry name" value="PAS domain"/>
    <property type="match status" value="2"/>
</dbReference>
<evidence type="ECO:0000256" key="12">
    <source>
        <dbReference type="SAM" id="Phobius"/>
    </source>
</evidence>
<dbReference type="PROSITE" id="PS50113">
    <property type="entry name" value="PAC"/>
    <property type="match status" value="1"/>
</dbReference>
<accession>A0A1Y0I142</accession>
<dbReference type="InterPro" id="IPR000014">
    <property type="entry name" value="PAS"/>
</dbReference>
<dbReference type="InterPro" id="IPR000700">
    <property type="entry name" value="PAS-assoc_C"/>
</dbReference>
<dbReference type="Proteomes" id="UP000196027">
    <property type="component" value="Chromosome"/>
</dbReference>
<dbReference type="SMART" id="SM00448">
    <property type="entry name" value="REC"/>
    <property type="match status" value="1"/>
</dbReference>
<evidence type="ECO:0000256" key="7">
    <source>
        <dbReference type="ARBA" id="ARBA00022840"/>
    </source>
</evidence>
<dbReference type="Pfam" id="PF00512">
    <property type="entry name" value="HisKA"/>
    <property type="match status" value="1"/>
</dbReference>
<dbReference type="CDD" id="cd16922">
    <property type="entry name" value="HATPase_EvgS-ArcB-TorS-like"/>
    <property type="match status" value="1"/>
</dbReference>
<reference evidence="17 18" key="1">
    <citation type="submission" date="2017-05" db="EMBL/GenBank/DDBJ databases">
        <title>Genomic insights into alkan degradation activity of Oleiphilus messinensis.</title>
        <authorList>
            <person name="Kozyavkin S.A."/>
            <person name="Slesarev A.I."/>
            <person name="Golyshin P.N."/>
            <person name="Korzhenkov A."/>
            <person name="Golyshina O.N."/>
            <person name="Toshchakov S.V."/>
        </authorList>
    </citation>
    <scope>NUCLEOTIDE SEQUENCE [LARGE SCALE GENOMIC DNA]</scope>
    <source>
        <strain evidence="17 18">ME102</strain>
    </source>
</reference>
<dbReference type="InterPro" id="IPR035965">
    <property type="entry name" value="PAS-like_dom_sf"/>
</dbReference>
<gene>
    <name evidence="17" type="ORF">OLMES_0069</name>
</gene>
<dbReference type="CDD" id="cd00130">
    <property type="entry name" value="PAS"/>
    <property type="match status" value="2"/>
</dbReference>
<keyword evidence="18" id="KW-1185">Reference proteome</keyword>
<dbReference type="Pfam" id="PF13426">
    <property type="entry name" value="PAS_9"/>
    <property type="match status" value="1"/>
</dbReference>
<feature type="domain" description="Response regulatory" evidence="14">
    <location>
        <begin position="809"/>
        <end position="926"/>
    </location>
</feature>
<keyword evidence="5" id="KW-0547">Nucleotide-binding</keyword>
<organism evidence="17 18">
    <name type="scientific">Oleiphilus messinensis</name>
    <dbReference type="NCBI Taxonomy" id="141451"/>
    <lineage>
        <taxon>Bacteria</taxon>
        <taxon>Pseudomonadati</taxon>
        <taxon>Pseudomonadota</taxon>
        <taxon>Gammaproteobacteria</taxon>
        <taxon>Oceanospirillales</taxon>
        <taxon>Oleiphilaceae</taxon>
        <taxon>Oleiphilus</taxon>
    </lineage>
</organism>
<dbReference type="InterPro" id="IPR011006">
    <property type="entry name" value="CheY-like_superfamily"/>
</dbReference>
<dbReference type="InterPro" id="IPR001610">
    <property type="entry name" value="PAC"/>
</dbReference>
<dbReference type="InterPro" id="IPR036097">
    <property type="entry name" value="HisK_dim/P_sf"/>
</dbReference>
<evidence type="ECO:0000256" key="8">
    <source>
        <dbReference type="ARBA" id="ARBA00023012"/>
    </source>
</evidence>
<dbReference type="InterPro" id="IPR004358">
    <property type="entry name" value="Sig_transdc_His_kin-like_C"/>
</dbReference>
<dbReference type="GO" id="GO:0005524">
    <property type="term" value="F:ATP binding"/>
    <property type="evidence" value="ECO:0007669"/>
    <property type="project" value="UniProtKB-KW"/>
</dbReference>
<keyword evidence="3 11" id="KW-0597">Phosphoprotein</keyword>
<dbReference type="InterPro" id="IPR001789">
    <property type="entry name" value="Sig_transdc_resp-reg_receiver"/>
</dbReference>
<dbReference type="PANTHER" id="PTHR45339">
    <property type="entry name" value="HYBRID SIGNAL TRANSDUCTION HISTIDINE KINASE J"/>
    <property type="match status" value="1"/>
</dbReference>
<dbReference type="InterPro" id="IPR003661">
    <property type="entry name" value="HisK_dim/P_dom"/>
</dbReference>
<evidence type="ECO:0000256" key="5">
    <source>
        <dbReference type="ARBA" id="ARBA00022741"/>
    </source>
</evidence>
<dbReference type="FunFam" id="3.30.565.10:FF:000010">
    <property type="entry name" value="Sensor histidine kinase RcsC"/>
    <property type="match status" value="1"/>
</dbReference>
<comment type="catalytic activity">
    <reaction evidence="1">
        <text>ATP + protein L-histidine = ADP + protein N-phospho-L-histidine.</text>
        <dbReference type="EC" id="2.7.13.3"/>
    </reaction>
</comment>
<dbReference type="Pfam" id="PF00072">
    <property type="entry name" value="Response_reg"/>
    <property type="match status" value="1"/>
</dbReference>